<feature type="domain" description="NadR/Ttd14 AAA" evidence="1">
    <location>
        <begin position="177"/>
        <end position="357"/>
    </location>
</feature>
<dbReference type="SUPFAM" id="SSF52540">
    <property type="entry name" value="P-loop containing nucleoside triphosphate hydrolases"/>
    <property type="match status" value="1"/>
</dbReference>
<dbReference type="PANTHER" id="PTHR37512:SF1">
    <property type="entry name" value="NADR_TTD14 AAA DOMAIN-CONTAINING PROTEIN"/>
    <property type="match status" value="1"/>
</dbReference>
<dbReference type="InterPro" id="IPR038727">
    <property type="entry name" value="NadR/Ttd14_AAA_dom"/>
</dbReference>
<accession>A0ABV5TQR4</accession>
<dbReference type="Gene3D" id="3.40.50.620">
    <property type="entry name" value="HUPs"/>
    <property type="match status" value="1"/>
</dbReference>
<keyword evidence="3" id="KW-1185">Reference proteome</keyword>
<dbReference type="InterPro" id="IPR014729">
    <property type="entry name" value="Rossmann-like_a/b/a_fold"/>
</dbReference>
<comment type="caution">
    <text evidence="2">The sequence shown here is derived from an EMBL/GenBank/DDBJ whole genome shotgun (WGS) entry which is preliminary data.</text>
</comment>
<proteinExistence type="predicted"/>
<dbReference type="EMBL" id="JBHMBS010000034">
    <property type="protein sequence ID" value="MFB9681469.1"/>
    <property type="molecule type" value="Genomic_DNA"/>
</dbReference>
<dbReference type="RefSeq" id="WP_344748873.1">
    <property type="nucleotide sequence ID" value="NZ_BAAAWW010000173.1"/>
</dbReference>
<protein>
    <submittedName>
        <fullName evidence="2">AAA family ATPase</fullName>
    </submittedName>
</protein>
<evidence type="ECO:0000313" key="2">
    <source>
        <dbReference type="EMBL" id="MFB9681469.1"/>
    </source>
</evidence>
<evidence type="ECO:0000259" key="1">
    <source>
        <dbReference type="Pfam" id="PF13521"/>
    </source>
</evidence>
<dbReference type="Gene3D" id="3.40.50.300">
    <property type="entry name" value="P-loop containing nucleotide triphosphate hydrolases"/>
    <property type="match status" value="1"/>
</dbReference>
<organism evidence="2 3">
    <name type="scientific">Streptosporangium vulgare</name>
    <dbReference type="NCBI Taxonomy" id="46190"/>
    <lineage>
        <taxon>Bacteria</taxon>
        <taxon>Bacillati</taxon>
        <taxon>Actinomycetota</taxon>
        <taxon>Actinomycetes</taxon>
        <taxon>Streptosporangiales</taxon>
        <taxon>Streptosporangiaceae</taxon>
        <taxon>Streptosporangium</taxon>
    </lineage>
</organism>
<dbReference type="Pfam" id="PF13521">
    <property type="entry name" value="AAA_28"/>
    <property type="match status" value="1"/>
</dbReference>
<gene>
    <name evidence="2" type="ORF">ACFFRH_38825</name>
</gene>
<evidence type="ECO:0000313" key="3">
    <source>
        <dbReference type="Proteomes" id="UP001589610"/>
    </source>
</evidence>
<dbReference type="PANTHER" id="PTHR37512">
    <property type="entry name" value="TRIFUNCTIONAL NAD BIOSYNTHESIS/REGULATOR PROTEIN NADR"/>
    <property type="match status" value="1"/>
</dbReference>
<dbReference type="Proteomes" id="UP001589610">
    <property type="component" value="Unassembled WGS sequence"/>
</dbReference>
<dbReference type="InterPro" id="IPR052735">
    <property type="entry name" value="NAD_biosynth-regulator"/>
</dbReference>
<name>A0ABV5TQR4_9ACTN</name>
<sequence>MSGHNGGEGVPVSGGTFAHGLVIGKFYPPHAGHHHLIDTAAARCARVSVVVAASTAETLPLALRAAWLREAHPQAHVTIAPVVDDVEIDYDDPEIWSAHVEVFRYGLAQAHGQVPEIDAVFSSEAYGPELAHRFGAAHVGVDADRERFPVSGTMVRNDPVSCWEHLSPAVRGHLARRVVVVGAESSGTTTLARSLAAHYAARGGPWAATRWVPEYGRTYCEEKLALARRRAKLGGLPEPWLDDLGWEPPEFGVIAERQLAWEDAAARTGSPLLVCDTDAFTTSLWHERYLGELSEEVSAVHRRARHDLWIHTSVEGVPFEQDGWRDGEAIRHRMDARLREELAAGGLPHLIVTGPPEVRLSRAVRAVDALLERGWEFAEPL</sequence>
<dbReference type="SUPFAM" id="SSF52374">
    <property type="entry name" value="Nucleotidylyl transferase"/>
    <property type="match status" value="1"/>
</dbReference>
<reference evidence="2 3" key="1">
    <citation type="submission" date="2024-09" db="EMBL/GenBank/DDBJ databases">
        <authorList>
            <person name="Sun Q."/>
            <person name="Mori K."/>
        </authorList>
    </citation>
    <scope>NUCLEOTIDE SEQUENCE [LARGE SCALE GENOMIC DNA]</scope>
    <source>
        <strain evidence="2 3">JCM 3028</strain>
    </source>
</reference>
<dbReference type="InterPro" id="IPR027417">
    <property type="entry name" value="P-loop_NTPase"/>
</dbReference>